<sequence>MPAIDTKRLLRLLPKSKEEHSECVSRLRYEVMLDKIESDADGNSHVRPYIWSILLNSPPRSADEYIHYVRQGPSPMAQKIQNDVSRTLVVEARFHSRVSQSSLSRILNAYVWKRGAIYVQGMNVLASPFLYVCKSESQAFHHLDRLLQRECPQYVLPNIDGVHRGAKLLDKCLETVDYPLYSHLFSKGLTAKLYALPSILTLSACTAPLTEALAIWDFLFAYGTHLNILCVIAQLLLFRDQLINHSSPMHLLRTFPELDAEKITGLTVVLITKIPQELYNLLARHSWDPEAGIVIDRLEPNRH</sequence>
<dbReference type="GO" id="GO:1990334">
    <property type="term" value="C:Bfa1-Bub2 complex"/>
    <property type="evidence" value="ECO:0007669"/>
    <property type="project" value="UniProtKB-ARBA"/>
</dbReference>
<dbReference type="AlphaFoldDB" id="A0AAE9WCE0"/>
<dbReference type="FunFam" id="1.10.8.270:FF:000035">
    <property type="entry name" value="Cell cycle arrest protein BUB2"/>
    <property type="match status" value="1"/>
</dbReference>
<comment type="similarity">
    <text evidence="5">Belongs to the BUB2 family.</text>
</comment>
<dbReference type="GeneID" id="80875855"/>
<dbReference type="PANTHER" id="PTHR22957">
    <property type="entry name" value="TBC1 DOMAIN FAMILY MEMBER GTPASE-ACTIVATING PROTEIN"/>
    <property type="match status" value="1"/>
</dbReference>
<accession>A0AAE9WCE0</accession>
<dbReference type="GO" id="GO:0005096">
    <property type="term" value="F:GTPase activator activity"/>
    <property type="evidence" value="ECO:0007669"/>
    <property type="project" value="TreeGrafter"/>
</dbReference>
<dbReference type="SMART" id="SM00164">
    <property type="entry name" value="TBC"/>
    <property type="match status" value="1"/>
</dbReference>
<keyword evidence="8" id="KW-1185">Reference proteome</keyword>
<gene>
    <name evidence="7" type="primary">cdc16</name>
    <name evidence="7" type="ORF">SOMG_02374</name>
</gene>
<evidence type="ECO:0000256" key="2">
    <source>
        <dbReference type="ARBA" id="ARBA00022490"/>
    </source>
</evidence>
<dbReference type="SUPFAM" id="SSF47923">
    <property type="entry name" value="Ypt/Rab-GAP domain of gyp1p"/>
    <property type="match status" value="2"/>
</dbReference>
<evidence type="ECO:0000313" key="8">
    <source>
        <dbReference type="Proteomes" id="UP001212411"/>
    </source>
</evidence>
<dbReference type="Gene3D" id="1.10.8.270">
    <property type="entry name" value="putative rabgap domain of human tbc1 domain family member 14 like domains"/>
    <property type="match status" value="1"/>
</dbReference>
<evidence type="ECO:0000259" key="6">
    <source>
        <dbReference type="PROSITE" id="PS50086"/>
    </source>
</evidence>
<keyword evidence="4" id="KW-0131">Cell cycle</keyword>
<feature type="domain" description="Rab-GAP TBC" evidence="6">
    <location>
        <begin position="41"/>
        <end position="223"/>
    </location>
</feature>
<keyword evidence="3" id="KW-0206">Cytoskeleton</keyword>
<reference evidence="7 8" key="1">
    <citation type="journal article" date="2023" name="G3 (Bethesda)">
        <title>A high-quality reference genome for the fission yeast Schizosaccharomyces osmophilus.</title>
        <authorList>
            <person name="Jia G.S."/>
            <person name="Zhang W.C."/>
            <person name="Liang Y."/>
            <person name="Liu X.H."/>
            <person name="Rhind N."/>
            <person name="Pidoux A."/>
            <person name="Brysch-Herzberg M."/>
            <person name="Du L.L."/>
        </authorList>
    </citation>
    <scope>NUCLEOTIDE SEQUENCE [LARGE SCALE GENOMIC DNA]</scope>
    <source>
        <strain evidence="7 8">CBS 15793</strain>
    </source>
</reference>
<dbReference type="EMBL" id="CP115611">
    <property type="protein sequence ID" value="WBW72891.1"/>
    <property type="molecule type" value="Genomic_DNA"/>
</dbReference>
<dbReference type="PROSITE" id="PS50086">
    <property type="entry name" value="TBC_RABGAP"/>
    <property type="match status" value="1"/>
</dbReference>
<dbReference type="FunFam" id="1.10.472.80:FF:000026">
    <property type="entry name" value="Mitotic check point protein (Bub2)"/>
    <property type="match status" value="1"/>
</dbReference>
<dbReference type="GO" id="GO:0031030">
    <property type="term" value="P:negative regulation of septation initiation signaling"/>
    <property type="evidence" value="ECO:0007669"/>
    <property type="project" value="TreeGrafter"/>
</dbReference>
<protein>
    <submittedName>
        <fullName evidence="7">Two-component GAP Cdc16</fullName>
    </submittedName>
</protein>
<comment type="subcellular location">
    <subcellularLocation>
        <location evidence="1">Cytoplasm</location>
        <location evidence="1">Cytoskeleton</location>
    </subcellularLocation>
</comment>
<evidence type="ECO:0000256" key="1">
    <source>
        <dbReference type="ARBA" id="ARBA00004245"/>
    </source>
</evidence>
<dbReference type="PANTHER" id="PTHR22957:SF263">
    <property type="entry name" value="MITOTIC CHECK POINT PROTEIN BUB2"/>
    <property type="match status" value="1"/>
</dbReference>
<name>A0AAE9WCE0_9SCHI</name>
<dbReference type="InterPro" id="IPR000195">
    <property type="entry name" value="Rab-GAP-TBC_dom"/>
</dbReference>
<keyword evidence="2" id="KW-0963">Cytoplasm</keyword>
<proteinExistence type="inferred from homology"/>
<evidence type="ECO:0000256" key="3">
    <source>
        <dbReference type="ARBA" id="ARBA00023212"/>
    </source>
</evidence>
<dbReference type="Proteomes" id="UP001212411">
    <property type="component" value="Chromosome 1"/>
</dbReference>
<evidence type="ECO:0000256" key="5">
    <source>
        <dbReference type="ARBA" id="ARBA00061049"/>
    </source>
</evidence>
<evidence type="ECO:0000256" key="4">
    <source>
        <dbReference type="ARBA" id="ARBA00023306"/>
    </source>
</evidence>
<dbReference type="Pfam" id="PF00566">
    <property type="entry name" value="RabGAP-TBC"/>
    <property type="match status" value="1"/>
</dbReference>
<dbReference type="Gene3D" id="1.10.472.80">
    <property type="entry name" value="Ypt/Rab-GAP domain of gyp1p, domain 3"/>
    <property type="match status" value="1"/>
</dbReference>
<dbReference type="InterPro" id="IPR035969">
    <property type="entry name" value="Rab-GAP_TBC_sf"/>
</dbReference>
<dbReference type="KEGG" id="som:SOMG_02374"/>
<dbReference type="GO" id="GO:0044732">
    <property type="term" value="C:mitotic spindle pole body"/>
    <property type="evidence" value="ECO:0007669"/>
    <property type="project" value="TreeGrafter"/>
</dbReference>
<evidence type="ECO:0000313" key="7">
    <source>
        <dbReference type="EMBL" id="WBW72891.1"/>
    </source>
</evidence>
<dbReference type="RefSeq" id="XP_056037134.1">
    <property type="nucleotide sequence ID" value="XM_056181166.1"/>
</dbReference>
<organism evidence="7 8">
    <name type="scientific">Schizosaccharomyces osmophilus</name>
    <dbReference type="NCBI Taxonomy" id="2545709"/>
    <lineage>
        <taxon>Eukaryota</taxon>
        <taxon>Fungi</taxon>
        <taxon>Dikarya</taxon>
        <taxon>Ascomycota</taxon>
        <taxon>Taphrinomycotina</taxon>
        <taxon>Schizosaccharomycetes</taxon>
        <taxon>Schizosaccharomycetales</taxon>
        <taxon>Schizosaccharomycetaceae</taxon>
        <taxon>Schizosaccharomyces</taxon>
    </lineage>
</organism>